<dbReference type="Pfam" id="PF13439">
    <property type="entry name" value="Glyco_transf_4"/>
    <property type="match status" value="1"/>
</dbReference>
<dbReference type="PANTHER" id="PTHR12526">
    <property type="entry name" value="GLYCOSYLTRANSFERASE"/>
    <property type="match status" value="1"/>
</dbReference>
<accession>A0A3G8WHT5</accession>
<dbReference type="Gene3D" id="3.40.50.2000">
    <property type="entry name" value="Glycogen Phosphorylase B"/>
    <property type="match status" value="2"/>
</dbReference>
<dbReference type="Proteomes" id="UP000282297">
    <property type="component" value="Chromosome"/>
</dbReference>
<sequence>MKVLQVINSLAIGGAEKLIRETVPLLVKKGFKVDVVLLNGVKTHLYHELNNLDCCKIHTLGKSVYNPLNILKILPLINKYDLVHVHLFPAQYFVVIAKIISFSKVKLIFTEHNTTNKRLQNKHFRSVDKIVYKFYKRILCITCEVRESLIEKLEIPESKLQVVENGVNLNFIYNAVPYARSEFGYDRNQKLIVMTAAFRDQKDHNTLLRALSLLADNYHLILIGDGANKTKVENYINELNISSRVKLLGNRSDVYSIIKMCDIAVLSSNWEGFGLVAVESMACEIPTIGSDVPGLNNVIGDGGLLFERGNDLELKQKIESLEDIQFYKEIASNGLRKAQNYDLNLMVNKLINIYKSL</sequence>
<feature type="domain" description="Glycosyl transferase family 1" evidence="1">
    <location>
        <begin position="184"/>
        <end position="325"/>
    </location>
</feature>
<evidence type="ECO:0000313" key="4">
    <source>
        <dbReference type="Proteomes" id="UP000282297"/>
    </source>
</evidence>
<dbReference type="Pfam" id="PF00534">
    <property type="entry name" value="Glycos_transf_1"/>
    <property type="match status" value="1"/>
</dbReference>
<dbReference type="InterPro" id="IPR028098">
    <property type="entry name" value="Glyco_trans_4-like_N"/>
</dbReference>
<dbReference type="CDD" id="cd03811">
    <property type="entry name" value="GT4_GT28_WabH-like"/>
    <property type="match status" value="1"/>
</dbReference>
<reference evidence="4" key="1">
    <citation type="submission" date="2018-11" db="EMBL/GenBank/DDBJ databases">
        <title>Proposal to divide the Flavobacteriaceae and reorganize its genera based on Amino Acid Identity values calculated from whole genome sequences.</title>
        <authorList>
            <person name="Nicholson A.C."/>
            <person name="Gulvik C.A."/>
            <person name="Whitney A.M."/>
            <person name="Humrighouse B.W."/>
            <person name="Bell M."/>
            <person name="Holmes B."/>
            <person name="Steigerwalt A.B."/>
            <person name="Villarma A."/>
            <person name="Sheth M."/>
            <person name="Batra D."/>
            <person name="Pryor J."/>
            <person name="Bernardet J.-F."/>
            <person name="Hugo C."/>
            <person name="Kampfer P."/>
            <person name="Newman J.D."/>
            <person name="McQuiston J.R."/>
        </authorList>
    </citation>
    <scope>NUCLEOTIDE SEQUENCE [LARGE SCALE GENOMIC DNA]</scope>
    <source>
        <strain evidence="4">H4753</strain>
    </source>
</reference>
<proteinExistence type="predicted"/>
<gene>
    <name evidence="3" type="ORF">EIH08_02945</name>
</gene>
<dbReference type="SUPFAM" id="SSF53756">
    <property type="entry name" value="UDP-Glycosyltransferase/glycogen phosphorylase"/>
    <property type="match status" value="1"/>
</dbReference>
<protein>
    <submittedName>
        <fullName evidence="3">Glycosyltransferase</fullName>
    </submittedName>
</protein>
<dbReference type="InterPro" id="IPR001296">
    <property type="entry name" value="Glyco_trans_1"/>
</dbReference>
<evidence type="ECO:0000259" key="1">
    <source>
        <dbReference type="Pfam" id="PF00534"/>
    </source>
</evidence>
<feature type="domain" description="Glycosyltransferase subfamily 4-like N-terminal" evidence="2">
    <location>
        <begin position="12"/>
        <end position="170"/>
    </location>
</feature>
<dbReference type="GO" id="GO:0016757">
    <property type="term" value="F:glycosyltransferase activity"/>
    <property type="evidence" value="ECO:0007669"/>
    <property type="project" value="InterPro"/>
</dbReference>
<dbReference type="EMBL" id="CP034171">
    <property type="protein sequence ID" value="AZI19818.1"/>
    <property type="molecule type" value="Genomic_DNA"/>
</dbReference>
<name>A0A3G8WHT5_9FLAO</name>
<dbReference type="AlphaFoldDB" id="A0A3G8WHT5"/>
<organism evidence="3 4">
    <name type="scientific">Chryseobacterium taklimakanense</name>
    <dbReference type="NCBI Taxonomy" id="536441"/>
    <lineage>
        <taxon>Bacteria</taxon>
        <taxon>Pseudomonadati</taxon>
        <taxon>Bacteroidota</taxon>
        <taxon>Flavobacteriia</taxon>
        <taxon>Flavobacteriales</taxon>
        <taxon>Weeksellaceae</taxon>
        <taxon>Chryseobacterium group</taxon>
        <taxon>Chryseobacterium</taxon>
    </lineage>
</organism>
<dbReference type="RefSeq" id="WP_124784057.1">
    <property type="nucleotide sequence ID" value="NZ_CP034171.1"/>
</dbReference>
<dbReference type="PANTHER" id="PTHR12526:SF630">
    <property type="entry name" value="GLYCOSYLTRANSFERASE"/>
    <property type="match status" value="1"/>
</dbReference>
<evidence type="ECO:0000259" key="2">
    <source>
        <dbReference type="Pfam" id="PF13439"/>
    </source>
</evidence>
<keyword evidence="3" id="KW-0808">Transferase</keyword>
<evidence type="ECO:0000313" key="3">
    <source>
        <dbReference type="EMBL" id="AZI19818.1"/>
    </source>
</evidence>